<keyword evidence="3" id="KW-1185">Reference proteome</keyword>
<reference evidence="2 3" key="1">
    <citation type="journal article" date="2015" name="Genome Biol. Evol.">
        <title>Comparative Genomics of a Bacterivorous Green Alga Reveals Evolutionary Causalities and Consequences of Phago-Mixotrophic Mode of Nutrition.</title>
        <authorList>
            <person name="Burns J.A."/>
            <person name="Paasch A."/>
            <person name="Narechania A."/>
            <person name="Kim E."/>
        </authorList>
    </citation>
    <scope>NUCLEOTIDE SEQUENCE [LARGE SCALE GENOMIC DNA]</scope>
    <source>
        <strain evidence="2 3">PLY_AMNH</strain>
    </source>
</reference>
<organism evidence="2 3">
    <name type="scientific">Cymbomonas tetramitiformis</name>
    <dbReference type="NCBI Taxonomy" id="36881"/>
    <lineage>
        <taxon>Eukaryota</taxon>
        <taxon>Viridiplantae</taxon>
        <taxon>Chlorophyta</taxon>
        <taxon>Pyramimonadophyceae</taxon>
        <taxon>Pyramimonadales</taxon>
        <taxon>Pyramimonadaceae</taxon>
        <taxon>Cymbomonas</taxon>
    </lineage>
</organism>
<dbReference type="PANTHER" id="PTHR19871">
    <property type="entry name" value="BETA TRANSDUCIN-RELATED PROTEIN"/>
    <property type="match status" value="1"/>
</dbReference>
<evidence type="ECO:0000313" key="3">
    <source>
        <dbReference type="Proteomes" id="UP001190700"/>
    </source>
</evidence>
<name>A0AAE0KUQ2_9CHLO</name>
<dbReference type="EMBL" id="LGRX02016891">
    <property type="protein sequence ID" value="KAK3261437.1"/>
    <property type="molecule type" value="Genomic_DNA"/>
</dbReference>
<dbReference type="PANTHER" id="PTHR19871:SF14">
    <property type="entry name" value="DUF4062 DOMAIN-CONTAINING PROTEIN"/>
    <property type="match status" value="1"/>
</dbReference>
<evidence type="ECO:0008006" key="4">
    <source>
        <dbReference type="Google" id="ProtNLM"/>
    </source>
</evidence>
<evidence type="ECO:0000256" key="1">
    <source>
        <dbReference type="SAM" id="MobiDB-lite"/>
    </source>
</evidence>
<sequence>MLQARRNPARYTHVRLQQKIVDEENAFGEAIGTEGWPAGWLCLAPEDSEVTLELQEPALVTAVELYCVNVLSSPRGMRIEYLNADAEWVTLADFELVDRNFRGEPGPANPDSAPGCAEHVQTRVRVYFEGDAEADATQPSVEEVTFDVRGDDGIGASAMQHLHPQSHLMARALTPPARRPMEQALLWRWTILNGNGSHYMGINNFALFGRHSCIPAPKLVSTTSEEDGVVDIFWETRESEWDEAEGADAVAEWRVYATAGGASESGAFWEAAEGGSAARQHRFQLESGVTYAFRVLGVDAAGNLGVPSPFSGDVVCNPPAAQEEEDGLDELSTYSMVDVTDELSTYSMVDMAEVRREEEKGKGRLGTGSKQGVTVEGEKKATTRVKKAAGDPYVPAEKAEAMAKVRAMEEEQLRKAERYCTAQFPEDDSEYAEAYEARLQQVIRGDFVAASTLNASSAVHLFISSTTGDTVVERDYLQSVALPQLEEYCRELGFDFSFVDLRWGVRSDATDDHMRVPICLDEVSRCLRTSTATSFLFLSTEHYGWRALPQSVSAEQMEALLAVIPSRSQAQQVLRKWYLRDTNVVPARFVLQRISAMRDRGHAFWDDTASGLKGDQTIMQVRRRSSPRADRLATGLVGGAAQMQRQARSTSPSLAQWRRVSYANEEEVMCE</sequence>
<dbReference type="InterPro" id="IPR052752">
    <property type="entry name" value="NACHT-WD_repeat"/>
</dbReference>
<comment type="caution">
    <text evidence="2">The sequence shown here is derived from an EMBL/GenBank/DDBJ whole genome shotgun (WGS) entry which is preliminary data.</text>
</comment>
<gene>
    <name evidence="2" type="ORF">CYMTET_29653</name>
</gene>
<dbReference type="AlphaFoldDB" id="A0AAE0KUQ2"/>
<dbReference type="Proteomes" id="UP001190700">
    <property type="component" value="Unassembled WGS sequence"/>
</dbReference>
<evidence type="ECO:0000313" key="2">
    <source>
        <dbReference type="EMBL" id="KAK3261437.1"/>
    </source>
</evidence>
<feature type="region of interest" description="Disordered" evidence="1">
    <location>
        <begin position="357"/>
        <end position="389"/>
    </location>
</feature>
<proteinExistence type="predicted"/>
<protein>
    <recommendedName>
        <fullName evidence="4">Fibronectin type-III domain-containing protein</fullName>
    </recommendedName>
</protein>
<accession>A0AAE0KUQ2</accession>